<dbReference type="SUPFAM" id="SSF47616">
    <property type="entry name" value="GST C-terminal domain-like"/>
    <property type="match status" value="1"/>
</dbReference>
<gene>
    <name evidence="2" type="ORF">METZ01_LOCUS47447</name>
</gene>
<dbReference type="Gene3D" id="3.40.30.10">
    <property type="entry name" value="Glutaredoxin"/>
    <property type="match status" value="1"/>
</dbReference>
<organism evidence="2">
    <name type="scientific">marine metagenome</name>
    <dbReference type="NCBI Taxonomy" id="408172"/>
    <lineage>
        <taxon>unclassified sequences</taxon>
        <taxon>metagenomes</taxon>
        <taxon>ecological metagenomes</taxon>
    </lineage>
</organism>
<dbReference type="InterPro" id="IPR016639">
    <property type="entry name" value="GST_Omega/GSH"/>
</dbReference>
<dbReference type="AlphaFoldDB" id="A0A381S0A1"/>
<dbReference type="InterPro" id="IPR004045">
    <property type="entry name" value="Glutathione_S-Trfase_N"/>
</dbReference>
<proteinExistence type="predicted"/>
<dbReference type="Gene3D" id="1.20.1050.10">
    <property type="match status" value="1"/>
</dbReference>
<dbReference type="InterPro" id="IPR047047">
    <property type="entry name" value="GST_Omega-like_C"/>
</dbReference>
<dbReference type="GO" id="GO:0004364">
    <property type="term" value="F:glutathione transferase activity"/>
    <property type="evidence" value="ECO:0007669"/>
    <property type="project" value="InterPro"/>
</dbReference>
<protein>
    <recommendedName>
        <fullName evidence="1">GST N-terminal domain-containing protein</fullName>
    </recommendedName>
</protein>
<sequence>MGILIKGVWSNIPTNEKTKSGQFVRKESFFRNWITNDSSKAIKEKNSFVAEKKRYVLYVSYACPWAHRAIIYRAILGLEQTIEMCVVNPVYNAEGWSQQGWSFAKYPDVEGDYINNKKYLHEIYSLADPNYSGKVTVPVLWDKKNETIVSNESSDIIKMFYQSFKQFSSHWLELYPNNLHKKIDELNEYIYFNINNGVYRTGFAASQKAYEEGVKKIFSALEKIDSLLKNKKYLFGDKPLETDWRLFTTLIRFDAVYYYHFKCNIKKLIDFKNIIKYLQKLYKYPKINETIKLNHIIDHYYLSHLKINPNGIIPHGSPKTINQIINI</sequence>
<dbReference type="CDD" id="cd03190">
    <property type="entry name" value="GST_C_Omega_like"/>
    <property type="match status" value="1"/>
</dbReference>
<dbReference type="SFLD" id="SFLDG01148">
    <property type="entry name" value="Xi_(cytGST)"/>
    <property type="match status" value="1"/>
</dbReference>
<accession>A0A381S0A1</accession>
<dbReference type="GO" id="GO:0005737">
    <property type="term" value="C:cytoplasm"/>
    <property type="evidence" value="ECO:0007669"/>
    <property type="project" value="TreeGrafter"/>
</dbReference>
<dbReference type="PANTHER" id="PTHR32419:SF6">
    <property type="entry name" value="GLUTATHIONE S-TRANSFERASE OMEGA-LIKE 1-RELATED"/>
    <property type="match status" value="1"/>
</dbReference>
<dbReference type="PIRSF" id="PIRSF015753">
    <property type="entry name" value="GST"/>
    <property type="match status" value="1"/>
</dbReference>
<dbReference type="EMBL" id="UINC01002249">
    <property type="protein sequence ID" value="SUZ94593.1"/>
    <property type="molecule type" value="Genomic_DNA"/>
</dbReference>
<dbReference type="InterPro" id="IPR036282">
    <property type="entry name" value="Glutathione-S-Trfase_C_sf"/>
</dbReference>
<feature type="domain" description="GST N-terminal" evidence="1">
    <location>
        <begin position="62"/>
        <end position="160"/>
    </location>
</feature>
<dbReference type="SFLD" id="SFLDS00019">
    <property type="entry name" value="Glutathione_Transferase_(cytos"/>
    <property type="match status" value="1"/>
</dbReference>
<dbReference type="Pfam" id="PF13410">
    <property type="entry name" value="GST_C_2"/>
    <property type="match status" value="1"/>
</dbReference>
<dbReference type="SUPFAM" id="SSF52833">
    <property type="entry name" value="Thioredoxin-like"/>
    <property type="match status" value="1"/>
</dbReference>
<dbReference type="Pfam" id="PF13409">
    <property type="entry name" value="GST_N_2"/>
    <property type="match status" value="1"/>
</dbReference>
<evidence type="ECO:0000313" key="2">
    <source>
        <dbReference type="EMBL" id="SUZ94593.1"/>
    </source>
</evidence>
<dbReference type="SFLD" id="SFLDG01206">
    <property type="entry name" value="Xi.1"/>
    <property type="match status" value="1"/>
</dbReference>
<dbReference type="PANTHER" id="PTHR32419">
    <property type="entry name" value="GLUTATHIONYL-HYDROQUINONE REDUCTASE"/>
    <property type="match status" value="1"/>
</dbReference>
<reference evidence="2" key="1">
    <citation type="submission" date="2018-05" db="EMBL/GenBank/DDBJ databases">
        <authorList>
            <person name="Lanie J.A."/>
            <person name="Ng W.-L."/>
            <person name="Kazmierczak K.M."/>
            <person name="Andrzejewski T.M."/>
            <person name="Davidsen T.M."/>
            <person name="Wayne K.J."/>
            <person name="Tettelin H."/>
            <person name="Glass J.I."/>
            <person name="Rusch D."/>
            <person name="Podicherti R."/>
            <person name="Tsui H.-C.T."/>
            <person name="Winkler M.E."/>
        </authorList>
    </citation>
    <scope>NUCLEOTIDE SEQUENCE</scope>
</reference>
<name>A0A381S0A1_9ZZZZ</name>
<dbReference type="InterPro" id="IPR040079">
    <property type="entry name" value="Glutathione_S-Trfase"/>
</dbReference>
<dbReference type="InterPro" id="IPR036249">
    <property type="entry name" value="Thioredoxin-like_sf"/>
</dbReference>
<evidence type="ECO:0000259" key="1">
    <source>
        <dbReference type="Pfam" id="PF13409"/>
    </source>
</evidence>